<keyword evidence="5" id="KW-1015">Disulfide bond</keyword>
<keyword evidence="3" id="KW-0165">Cleavage on pair of basic residues</keyword>
<feature type="domain" description="Insulin-like" evidence="8">
    <location>
        <begin position="46"/>
        <end position="141"/>
    </location>
</feature>
<dbReference type="PANTHER" id="PTHR13647">
    <property type="entry name" value="INSULIN-LIKE PEPTIDE 2-RELATED"/>
    <property type="match status" value="1"/>
</dbReference>
<keyword evidence="6" id="KW-0964">Secreted</keyword>
<dbReference type="Pfam" id="PF00049">
    <property type="entry name" value="Insulin"/>
    <property type="match status" value="1"/>
</dbReference>
<dbReference type="PRINTS" id="PR00276">
    <property type="entry name" value="INSULINFAMLY"/>
</dbReference>
<proteinExistence type="inferred from homology"/>
<evidence type="ECO:0000256" key="7">
    <source>
        <dbReference type="SAM" id="SignalP"/>
    </source>
</evidence>
<dbReference type="CDD" id="cd00101">
    <property type="entry name" value="IlGF_like"/>
    <property type="match status" value="1"/>
</dbReference>
<feature type="signal peptide" evidence="7">
    <location>
        <begin position="1"/>
        <end position="22"/>
    </location>
</feature>
<accession>A0A9N9TJY7</accession>
<dbReference type="SMART" id="SM00078">
    <property type="entry name" value="IlGF"/>
    <property type="match status" value="1"/>
</dbReference>
<evidence type="ECO:0000256" key="3">
    <source>
        <dbReference type="ARBA" id="ARBA00022685"/>
    </source>
</evidence>
<sequence length="143" mass="16290">MNFSNIILLVVLNIYCIESLNARDYARMSGMSGNMDSTLRMADVPVKYCGKNIIRAITLECQNRAHLLHRETRTFPKTNIFNYDLDYMNGVSDSFDDDSSYPFIGKSYGLSLLPNKERRRAGIVEECCEKGCTRSELGQYCSD</sequence>
<dbReference type="InterPro" id="IPR036438">
    <property type="entry name" value="Insulin-like_sf"/>
</dbReference>
<dbReference type="EMBL" id="OU900105">
    <property type="protein sequence ID" value="CAG9856896.1"/>
    <property type="molecule type" value="Genomic_DNA"/>
</dbReference>
<name>A0A9N9TJY7_PHYSR</name>
<evidence type="ECO:0000313" key="10">
    <source>
        <dbReference type="Proteomes" id="UP001153712"/>
    </source>
</evidence>
<evidence type="ECO:0000256" key="1">
    <source>
        <dbReference type="ARBA" id="ARBA00009034"/>
    </source>
</evidence>
<comment type="similarity">
    <text evidence="1 6">Belongs to the insulin family.</text>
</comment>
<evidence type="ECO:0000259" key="8">
    <source>
        <dbReference type="SMART" id="SM00078"/>
    </source>
</evidence>
<evidence type="ECO:0000256" key="5">
    <source>
        <dbReference type="ARBA" id="ARBA00023157"/>
    </source>
</evidence>
<dbReference type="PANTHER" id="PTHR13647:SF4">
    <property type="entry name" value="INSULIN-LIKE PEPTIDE 1-RELATED"/>
    <property type="match status" value="1"/>
</dbReference>
<keyword evidence="4 7" id="KW-0732">Signal</keyword>
<evidence type="ECO:0000256" key="6">
    <source>
        <dbReference type="RuleBase" id="RU000406"/>
    </source>
</evidence>
<evidence type="ECO:0000256" key="2">
    <source>
        <dbReference type="ARBA" id="ARBA00011207"/>
    </source>
</evidence>
<dbReference type="PROSITE" id="PS00262">
    <property type="entry name" value="INSULIN"/>
    <property type="match status" value="1"/>
</dbReference>
<gene>
    <name evidence="9" type="ORF">PHYEVI_LOCUS3309</name>
</gene>
<dbReference type="GO" id="GO:0005576">
    <property type="term" value="C:extracellular region"/>
    <property type="evidence" value="ECO:0007669"/>
    <property type="project" value="UniProtKB-SubCell"/>
</dbReference>
<dbReference type="Proteomes" id="UP001153712">
    <property type="component" value="Chromosome 12"/>
</dbReference>
<keyword evidence="10" id="KW-1185">Reference proteome</keyword>
<dbReference type="AlphaFoldDB" id="A0A9N9TJY7"/>
<comment type="subcellular location">
    <subcellularLocation>
        <location evidence="6">Secreted</location>
    </subcellularLocation>
</comment>
<dbReference type="InterPro" id="IPR016179">
    <property type="entry name" value="Insulin-like"/>
</dbReference>
<dbReference type="GO" id="GO:0005179">
    <property type="term" value="F:hormone activity"/>
    <property type="evidence" value="ECO:0007669"/>
    <property type="project" value="InterPro"/>
</dbReference>
<dbReference type="OrthoDB" id="6330326at2759"/>
<comment type="subunit">
    <text evidence="2">Heterodimer of a B chain and an A chain linked by two disulfide bonds.</text>
</comment>
<organism evidence="9 10">
    <name type="scientific">Phyllotreta striolata</name>
    <name type="common">Striped flea beetle</name>
    <name type="synonym">Crioceris striolata</name>
    <dbReference type="NCBI Taxonomy" id="444603"/>
    <lineage>
        <taxon>Eukaryota</taxon>
        <taxon>Metazoa</taxon>
        <taxon>Ecdysozoa</taxon>
        <taxon>Arthropoda</taxon>
        <taxon>Hexapoda</taxon>
        <taxon>Insecta</taxon>
        <taxon>Pterygota</taxon>
        <taxon>Neoptera</taxon>
        <taxon>Endopterygota</taxon>
        <taxon>Coleoptera</taxon>
        <taxon>Polyphaga</taxon>
        <taxon>Cucujiformia</taxon>
        <taxon>Chrysomeloidea</taxon>
        <taxon>Chrysomelidae</taxon>
        <taxon>Galerucinae</taxon>
        <taxon>Alticini</taxon>
        <taxon>Phyllotreta</taxon>
    </lineage>
</organism>
<dbReference type="InterPro" id="IPR022352">
    <property type="entry name" value="Ins/IGF/rlx"/>
</dbReference>
<reference evidence="9" key="1">
    <citation type="submission" date="2022-01" db="EMBL/GenBank/DDBJ databases">
        <authorList>
            <person name="King R."/>
        </authorList>
    </citation>
    <scope>NUCLEOTIDE SEQUENCE</scope>
</reference>
<feature type="chain" id="PRO_5040344279" description="Insulin-like domain-containing protein" evidence="7">
    <location>
        <begin position="23"/>
        <end position="143"/>
    </location>
</feature>
<dbReference type="SUPFAM" id="SSF56994">
    <property type="entry name" value="Insulin-like"/>
    <property type="match status" value="1"/>
</dbReference>
<dbReference type="InterPro" id="IPR022353">
    <property type="entry name" value="Insulin_CS"/>
</dbReference>
<dbReference type="Gene3D" id="1.10.100.10">
    <property type="entry name" value="Insulin-like"/>
    <property type="match status" value="1"/>
</dbReference>
<evidence type="ECO:0000256" key="4">
    <source>
        <dbReference type="ARBA" id="ARBA00022729"/>
    </source>
</evidence>
<protein>
    <recommendedName>
        <fullName evidence="8">Insulin-like domain-containing protein</fullName>
    </recommendedName>
</protein>
<evidence type="ECO:0000313" key="9">
    <source>
        <dbReference type="EMBL" id="CAG9856896.1"/>
    </source>
</evidence>